<evidence type="ECO:0000259" key="1">
    <source>
        <dbReference type="PROSITE" id="PS51832"/>
    </source>
</evidence>
<dbReference type="InterPro" id="IPR003607">
    <property type="entry name" value="HD/PDEase_dom"/>
</dbReference>
<evidence type="ECO:0000313" key="3">
    <source>
        <dbReference type="Proteomes" id="UP000555756"/>
    </source>
</evidence>
<sequence>MLRSTSAFSRPAEGDEGRLRVLETAADDIDPGHGRRVGAMACFLAKLARAELAPRTILLTGRLHDIGKVALPSSIWTARRALDQAERALVRQHPALGVELLRSLRIRFSPEIYDAVLCHHEHFNGLGYPAGLAGSRIPLIARLMSISDVVDALLSPRSYKPGWPPLRVRTYLVNEAGIMFDGHLARLAIQNFERVQQIRTSVLNMGVR</sequence>
<dbReference type="PANTHER" id="PTHR45228:SF1">
    <property type="entry name" value="CYCLIC DI-GMP PHOSPHODIESTERASE TM_0186"/>
    <property type="match status" value="1"/>
</dbReference>
<proteinExistence type="predicted"/>
<accession>A0A7W4PGV8</accession>
<dbReference type="InterPro" id="IPR052020">
    <property type="entry name" value="Cyclic_di-GMP/3'3'-cGAMP_PDE"/>
</dbReference>
<dbReference type="Pfam" id="PF13487">
    <property type="entry name" value="HD_5"/>
    <property type="match status" value="1"/>
</dbReference>
<dbReference type="PROSITE" id="PS51832">
    <property type="entry name" value="HD_GYP"/>
    <property type="match status" value="1"/>
</dbReference>
<keyword evidence="3" id="KW-1185">Reference proteome</keyword>
<dbReference type="GO" id="GO:0008081">
    <property type="term" value="F:phosphoric diester hydrolase activity"/>
    <property type="evidence" value="ECO:0007669"/>
    <property type="project" value="UniProtKB-ARBA"/>
</dbReference>
<dbReference type="EMBL" id="JABEQF010000036">
    <property type="protein sequence ID" value="MBB2191999.1"/>
    <property type="molecule type" value="Genomic_DNA"/>
</dbReference>
<comment type="caution">
    <text evidence="2">The sequence shown here is derived from an EMBL/GenBank/DDBJ whole genome shotgun (WGS) entry which is preliminary data.</text>
</comment>
<dbReference type="CDD" id="cd00077">
    <property type="entry name" value="HDc"/>
    <property type="match status" value="1"/>
</dbReference>
<dbReference type="PANTHER" id="PTHR45228">
    <property type="entry name" value="CYCLIC DI-GMP PHOSPHODIESTERASE TM_0186-RELATED"/>
    <property type="match status" value="1"/>
</dbReference>
<dbReference type="InterPro" id="IPR037522">
    <property type="entry name" value="HD_GYP_dom"/>
</dbReference>
<dbReference type="AlphaFoldDB" id="A0A7W4PGV8"/>
<dbReference type="Gene3D" id="1.10.3210.10">
    <property type="entry name" value="Hypothetical protein af1432"/>
    <property type="match status" value="1"/>
</dbReference>
<evidence type="ECO:0000313" key="2">
    <source>
        <dbReference type="EMBL" id="MBB2191999.1"/>
    </source>
</evidence>
<organism evidence="2 3">
    <name type="scientific">Gluconacetobacter azotocaptans</name>
    <dbReference type="NCBI Taxonomy" id="142834"/>
    <lineage>
        <taxon>Bacteria</taxon>
        <taxon>Pseudomonadati</taxon>
        <taxon>Pseudomonadota</taxon>
        <taxon>Alphaproteobacteria</taxon>
        <taxon>Acetobacterales</taxon>
        <taxon>Acetobacteraceae</taxon>
        <taxon>Gluconacetobacter</taxon>
    </lineage>
</organism>
<feature type="domain" description="HD-GYP" evidence="1">
    <location>
        <begin position="2"/>
        <end position="204"/>
    </location>
</feature>
<dbReference type="SMART" id="SM00471">
    <property type="entry name" value="HDc"/>
    <property type="match status" value="1"/>
</dbReference>
<gene>
    <name evidence="2" type="ORF">HLH34_18880</name>
</gene>
<reference evidence="2 3" key="1">
    <citation type="submission" date="2020-04" db="EMBL/GenBank/DDBJ databases">
        <title>Description of novel Gluconacetobacter.</title>
        <authorList>
            <person name="Sombolestani A."/>
        </authorList>
    </citation>
    <scope>NUCLEOTIDE SEQUENCE [LARGE SCALE GENOMIC DNA]</scope>
    <source>
        <strain evidence="2 3">LMG 21311</strain>
    </source>
</reference>
<dbReference type="SUPFAM" id="SSF109604">
    <property type="entry name" value="HD-domain/PDEase-like"/>
    <property type="match status" value="1"/>
</dbReference>
<protein>
    <submittedName>
        <fullName evidence="2">HD domain-containing protein</fullName>
    </submittedName>
</protein>
<dbReference type="RefSeq" id="WP_183121104.1">
    <property type="nucleotide sequence ID" value="NZ_JABEQF010000036.1"/>
</dbReference>
<name>A0A7W4PGV8_9PROT</name>
<dbReference type="Proteomes" id="UP000555756">
    <property type="component" value="Unassembled WGS sequence"/>
</dbReference>